<proteinExistence type="predicted"/>
<dbReference type="Pfam" id="PF13559">
    <property type="entry name" value="DUF4129"/>
    <property type="match status" value="1"/>
</dbReference>
<feature type="transmembrane region" description="Helical" evidence="2">
    <location>
        <begin position="142"/>
        <end position="160"/>
    </location>
</feature>
<evidence type="ECO:0000256" key="2">
    <source>
        <dbReference type="SAM" id="Phobius"/>
    </source>
</evidence>
<organism evidence="4">
    <name type="scientific">Bacillus subtilis (strain 168)</name>
    <dbReference type="NCBI Taxonomy" id="224308"/>
    <lineage>
        <taxon>Bacteria</taxon>
        <taxon>Bacillati</taxon>
        <taxon>Bacillota</taxon>
        <taxon>Bacilli</taxon>
        <taxon>Bacillales</taxon>
        <taxon>Bacillaceae</taxon>
        <taxon>Bacillus</taxon>
    </lineage>
</organism>
<dbReference type="InterPro" id="IPR052901">
    <property type="entry name" value="Bact_TGase-like"/>
</dbReference>
<dbReference type="AlphaFoldDB" id="A0A6M4JDN3"/>
<dbReference type="PANTHER" id="PTHR42736:SF1">
    <property type="entry name" value="PROTEIN-GLUTAMINE GAMMA-GLUTAMYLTRANSFERASE"/>
    <property type="match status" value="1"/>
</dbReference>
<feature type="transmembrane region" description="Helical" evidence="2">
    <location>
        <begin position="61"/>
        <end position="80"/>
    </location>
</feature>
<reference evidence="4" key="1">
    <citation type="submission" date="2020-04" db="EMBL/GenBank/DDBJ databases">
        <title>Phage recombination drives evolution of spore-forming Bacilli.</title>
        <authorList>
            <person name="Dragos A."/>
            <person name="Kovacs A.T."/>
        </authorList>
    </citation>
    <scope>NUCLEOTIDE SEQUENCE</scope>
    <source>
        <strain evidence="4">168</strain>
    </source>
</reference>
<accession>A0A6M4JDN3</accession>
<gene>
    <name evidence="4" type="ORF">HIR78_03640</name>
</gene>
<feature type="transmembrane region" description="Helical" evidence="2">
    <location>
        <begin position="12"/>
        <end position="28"/>
    </location>
</feature>
<dbReference type="InterPro" id="IPR002931">
    <property type="entry name" value="Transglutaminase-like"/>
</dbReference>
<dbReference type="InterPro" id="IPR025403">
    <property type="entry name" value="TgpA-like_C"/>
</dbReference>
<feature type="transmembrane region" description="Helical" evidence="2">
    <location>
        <begin position="116"/>
        <end position="135"/>
    </location>
</feature>
<dbReference type="RefSeq" id="WP_003242683.1">
    <property type="nucleotide sequence ID" value="NC_000964.3"/>
</dbReference>
<name>A0A6M4JDN3_BACSU</name>
<feature type="region of interest" description="Disordered" evidence="1">
    <location>
        <begin position="556"/>
        <end position="611"/>
    </location>
</feature>
<feature type="transmembrane region" description="Helical" evidence="2">
    <location>
        <begin position="618"/>
        <end position="648"/>
    </location>
</feature>
<dbReference type="KEGG" id="bsu:BSU06350"/>
<evidence type="ECO:0000256" key="1">
    <source>
        <dbReference type="SAM" id="MobiDB-lite"/>
    </source>
</evidence>
<dbReference type="EMBL" id="CP052842">
    <property type="protein sequence ID" value="QJP87171.1"/>
    <property type="molecule type" value="Genomic_DNA"/>
</dbReference>
<protein>
    <submittedName>
        <fullName evidence="4">DUF4129 domain-containing protein</fullName>
    </submittedName>
</protein>
<feature type="compositionally biased region" description="Basic and acidic residues" evidence="1">
    <location>
        <begin position="581"/>
        <end position="603"/>
    </location>
</feature>
<evidence type="ECO:0000259" key="3">
    <source>
        <dbReference type="SMART" id="SM00460"/>
    </source>
</evidence>
<dbReference type="PANTHER" id="PTHR42736">
    <property type="entry name" value="PROTEIN-GLUTAMINE GAMMA-GLUTAMYLTRANSFERASE"/>
    <property type="match status" value="1"/>
</dbReference>
<dbReference type="OrthoDB" id="9804872at2"/>
<dbReference type="Pfam" id="PF11992">
    <property type="entry name" value="TgpA_N"/>
    <property type="match status" value="1"/>
</dbReference>
<keyword evidence="2" id="KW-0472">Membrane</keyword>
<sequence length="737" mass="85402">MPHDDHKGSRLSLLLFYFLAFLLLWEWLRPLDSFTETKHTGFFSVFIGLTFLLTFFRMRWFVTVPFCVIFTLISIHILFYQGSIFDLSWVSSFLQDVYLNITLIQSGQWNDMIPSFRTLLFFVLLWLLVYLLHYWVIYQRRILFFFLMTVAYITILDTFTPYDATFAVIRIVLIGFFMLGLLYLERIKLMERITLPKTSVLKWFLPLSVLVLAATGFGLAAPKSEPAWPDPVPFLKKITHQDRVSAGESKIGYGNHDESLGGPFQQDATPVFTWQGKERTYFRVETKDTYTGKGWIETDTGMSYQLSNGKVENLWFDHKVATERRTVRVKVDKHYGYNHLMYPIGAETIQPKQAVSLEMNGNTEQISPISEQAGEIRNMGNYTVTYNSPVYKLDELRKVKVRKNSEEYTFSDRYMQLPDSLPERVRTLAIKLTQDHDNMFDKVKAVEDYLGSNAFTYETENVTIPKNDEDYVDQFLFETKMGYCDNFSSAMVVLLRSAGIPARWVKGYTSGEYKEAGNKNGSIYEVTNNNAHSWVEVYFPEQGWVTFEPTKGFTNPAQFTSSDTKDSGSDSSSSPKKAKEKQKEEKKQPQKEEKQKEKREPAVSKKPSASHTNAGAGLYAALAVLAVLLVAAVLLYVFRSLWIPVFAVRKLKRRSDQHAFFEAYGALLKQLKRKGLPKRDSETLRDYAKRIDEKYDIEDMSKLTLSYERALYRNEDSSALWNDSRELWENLIKRRWS</sequence>
<feature type="transmembrane region" description="Helical" evidence="2">
    <location>
        <begin position="40"/>
        <end position="56"/>
    </location>
</feature>
<dbReference type="InterPro" id="IPR038765">
    <property type="entry name" value="Papain-like_cys_pep_sf"/>
</dbReference>
<feature type="transmembrane region" description="Helical" evidence="2">
    <location>
        <begin position="166"/>
        <end position="184"/>
    </location>
</feature>
<keyword evidence="2" id="KW-1133">Transmembrane helix</keyword>
<keyword evidence="2" id="KW-0812">Transmembrane</keyword>
<dbReference type="Gene3D" id="3.10.620.30">
    <property type="match status" value="1"/>
</dbReference>
<evidence type="ECO:0000313" key="4">
    <source>
        <dbReference type="EMBL" id="QJP87171.1"/>
    </source>
</evidence>
<dbReference type="SMR" id="A0A6M4JDN3"/>
<dbReference type="InterPro" id="IPR021878">
    <property type="entry name" value="TgpA_N"/>
</dbReference>
<feature type="transmembrane region" description="Helical" evidence="2">
    <location>
        <begin position="204"/>
        <end position="221"/>
    </location>
</feature>
<feature type="domain" description="Transglutaminase-like" evidence="3">
    <location>
        <begin position="476"/>
        <end position="551"/>
    </location>
</feature>
<dbReference type="SUPFAM" id="SSF54001">
    <property type="entry name" value="Cysteine proteinases"/>
    <property type="match status" value="1"/>
</dbReference>
<dbReference type="Pfam" id="PF01841">
    <property type="entry name" value="Transglut_core"/>
    <property type="match status" value="1"/>
</dbReference>
<dbReference type="SMART" id="SM00460">
    <property type="entry name" value="TGc"/>
    <property type="match status" value="1"/>
</dbReference>